<reference evidence="1 2" key="1">
    <citation type="journal article" date="2019" name="Int. J. Syst. Evol. Microbiol.">
        <title>The Global Catalogue of Microorganisms (GCM) 10K type strain sequencing project: providing services to taxonomists for standard genome sequencing and annotation.</title>
        <authorList>
            <consortium name="The Broad Institute Genomics Platform"/>
            <consortium name="The Broad Institute Genome Sequencing Center for Infectious Disease"/>
            <person name="Wu L."/>
            <person name="Ma J."/>
        </authorList>
    </citation>
    <scope>NUCLEOTIDE SEQUENCE [LARGE SCALE GENOMIC DNA]</scope>
    <source>
        <strain evidence="1 2">JCM 6833</strain>
    </source>
</reference>
<accession>A0ABN3QGK8</accession>
<evidence type="ECO:0000313" key="2">
    <source>
        <dbReference type="Proteomes" id="UP001501509"/>
    </source>
</evidence>
<gene>
    <name evidence="1" type="ORF">GCM10010411_73450</name>
</gene>
<dbReference type="RefSeq" id="WP_344547098.1">
    <property type="nucleotide sequence ID" value="NZ_BAAATD010000012.1"/>
</dbReference>
<sequence>MAKSYKLYVRGRLHHKITGRVGKLGPEKRIRLLLYIPRPQIRPAAITAAAVLAPATFTVPVHAAAAAAAATDLKVNVTSLTVQKEPLTSVYTGCVARSYIPVPPGHLT</sequence>
<evidence type="ECO:0000313" key="1">
    <source>
        <dbReference type="EMBL" id="GAA2625918.1"/>
    </source>
</evidence>
<organism evidence="1 2">
    <name type="scientific">Actinomadura fulvescens</name>
    <dbReference type="NCBI Taxonomy" id="46160"/>
    <lineage>
        <taxon>Bacteria</taxon>
        <taxon>Bacillati</taxon>
        <taxon>Actinomycetota</taxon>
        <taxon>Actinomycetes</taxon>
        <taxon>Streptosporangiales</taxon>
        <taxon>Thermomonosporaceae</taxon>
        <taxon>Actinomadura</taxon>
    </lineage>
</organism>
<proteinExistence type="predicted"/>
<protein>
    <submittedName>
        <fullName evidence="1">Uncharacterized protein</fullName>
    </submittedName>
</protein>
<dbReference type="EMBL" id="BAAATD010000012">
    <property type="protein sequence ID" value="GAA2625918.1"/>
    <property type="molecule type" value="Genomic_DNA"/>
</dbReference>
<keyword evidence="2" id="KW-1185">Reference proteome</keyword>
<comment type="caution">
    <text evidence="1">The sequence shown here is derived from an EMBL/GenBank/DDBJ whole genome shotgun (WGS) entry which is preliminary data.</text>
</comment>
<name>A0ABN3QGK8_9ACTN</name>
<dbReference type="Proteomes" id="UP001501509">
    <property type="component" value="Unassembled WGS sequence"/>
</dbReference>